<dbReference type="InterPro" id="IPR058531">
    <property type="entry name" value="Baseplate_J_M"/>
</dbReference>
<dbReference type="AlphaFoldDB" id="C4IKA4"/>
<dbReference type="InterPro" id="IPR058530">
    <property type="entry name" value="Baseplate_J-like_C"/>
</dbReference>
<dbReference type="PANTHER" id="PTHR37829:SF3">
    <property type="entry name" value="PROTEIN JAYE-RELATED"/>
    <property type="match status" value="1"/>
</dbReference>
<protein>
    <submittedName>
        <fullName evidence="5">Baseplate J family protein</fullName>
    </submittedName>
</protein>
<dbReference type="Pfam" id="PF26079">
    <property type="entry name" value="Baseplate_J_C"/>
    <property type="match status" value="1"/>
</dbReference>
<name>C4IKA4_CLOBU</name>
<evidence type="ECO:0000313" key="6">
    <source>
        <dbReference type="Proteomes" id="UP000003081"/>
    </source>
</evidence>
<reference evidence="5 6" key="1">
    <citation type="submission" date="2009-08" db="EMBL/GenBank/DDBJ databases">
        <authorList>
            <person name="Shrivastava S."/>
            <person name="Brinkac L.B."/>
            <person name="Brown J.L."/>
            <person name="Bruce D.B."/>
            <person name="Detter C."/>
            <person name="Green L.D."/>
            <person name="Munk C.A."/>
            <person name="Rogers Y.C."/>
            <person name="Tapia R."/>
            <person name="Sims D.R."/>
            <person name="Smith L.A."/>
            <person name="Smith T.J."/>
            <person name="Sutton G."/>
            <person name="Brettin T."/>
        </authorList>
    </citation>
    <scope>NUCLEOTIDE SEQUENCE [LARGE SCALE GENOMIC DNA]</scope>
    <source>
        <strain evidence="6">E4 str. BoNT E BL5262</strain>
    </source>
</reference>
<dbReference type="PANTHER" id="PTHR37829">
    <property type="entry name" value="PHAGE-LIKE ELEMENT PBSX PROTEIN XKDT"/>
    <property type="match status" value="1"/>
</dbReference>
<sequence length="356" mass="39221">MSYFKSAEQYYKEMTSTLKDVDTSEHSLIYNANMPISMELSYNTMLLDELEKQIHAKSALESGYYDSLVKICADMGIERKSATTADGMVTITGAQGITIPKGFAVATKLGITYKTTIQTTIPTAGTIDVYVKADGTGASYNVEVGDICTFPVSYKGIDTVTNNEAITNGYDIESYESLYNRYLLKIQKPSTSGNKYHYEQWALDVVGVGNATCIPSAGLVTVIITDSNKRKANDELVQKTYDYIDEVRPLLAGELVVKSVKEVEMTITGLVEIDASVNLGDVQNAFATLIEEYFDDKVYKTKRISIAKIQALLIDINGVLDCTNIKINGSYNNIELNVDEIAILKNVDIDNLLIPQ</sequence>
<evidence type="ECO:0000259" key="4">
    <source>
        <dbReference type="Pfam" id="PF26079"/>
    </source>
</evidence>
<comment type="similarity">
    <text evidence="1">Belongs to the Mu gp47/PBSX XkdT family.</text>
</comment>
<evidence type="ECO:0000256" key="1">
    <source>
        <dbReference type="ARBA" id="ARBA00038087"/>
    </source>
</evidence>
<feature type="domain" description="Baseplate J-like C-terminal" evidence="4">
    <location>
        <begin position="267"/>
        <end position="349"/>
    </location>
</feature>
<keyword evidence="6" id="KW-1185">Reference proteome</keyword>
<proteinExistence type="inferred from homology"/>
<dbReference type="eggNOG" id="COG3299">
    <property type="taxonomic scope" value="Bacteria"/>
</dbReference>
<dbReference type="InterPro" id="IPR006949">
    <property type="entry name" value="Barrel_Baseplate_J-like"/>
</dbReference>
<gene>
    <name evidence="5" type="ORF">CLP_1287</name>
</gene>
<evidence type="ECO:0000313" key="5">
    <source>
        <dbReference type="EMBL" id="EEP54298.1"/>
    </source>
</evidence>
<dbReference type="RefSeq" id="WP_003409180.1">
    <property type="nucleotide sequence ID" value="NZ_ACOM01000005.1"/>
</dbReference>
<dbReference type="EMBL" id="ACOM01000005">
    <property type="protein sequence ID" value="EEP54298.1"/>
    <property type="molecule type" value="Genomic_DNA"/>
</dbReference>
<dbReference type="InterPro" id="IPR052399">
    <property type="entry name" value="Phage_Baseplate_Assmbl_Protein"/>
</dbReference>
<evidence type="ECO:0000259" key="2">
    <source>
        <dbReference type="Pfam" id="PF04865"/>
    </source>
</evidence>
<dbReference type="Pfam" id="PF26078">
    <property type="entry name" value="Baseplate_J_M"/>
    <property type="match status" value="1"/>
</dbReference>
<organism evidence="5 6">
    <name type="scientific">Clostridium butyricum E4 str. BoNT E BL5262</name>
    <dbReference type="NCBI Taxonomy" id="632245"/>
    <lineage>
        <taxon>Bacteria</taxon>
        <taxon>Bacillati</taxon>
        <taxon>Bacillota</taxon>
        <taxon>Clostridia</taxon>
        <taxon>Eubacteriales</taxon>
        <taxon>Clostridiaceae</taxon>
        <taxon>Clostridium</taxon>
    </lineage>
</organism>
<dbReference type="Pfam" id="PF04865">
    <property type="entry name" value="Baseplate_J"/>
    <property type="match status" value="1"/>
</dbReference>
<feature type="domain" description="Baseplate J-like central" evidence="3">
    <location>
        <begin position="190"/>
        <end position="256"/>
    </location>
</feature>
<dbReference type="HOGENOM" id="CLU_039609_0_0_9"/>
<feature type="domain" description="Baseplate protein J-like barrel" evidence="2">
    <location>
        <begin position="89"/>
        <end position="169"/>
    </location>
</feature>
<comment type="caution">
    <text evidence="5">The sequence shown here is derived from an EMBL/GenBank/DDBJ whole genome shotgun (WGS) entry which is preliminary data.</text>
</comment>
<dbReference type="Proteomes" id="UP000003081">
    <property type="component" value="Unassembled WGS sequence"/>
</dbReference>
<accession>C4IKA4</accession>
<evidence type="ECO:0000259" key="3">
    <source>
        <dbReference type="Pfam" id="PF26078"/>
    </source>
</evidence>